<name>A0A9X2PCY6_9HYPH</name>
<dbReference type="PANTHER" id="PTHR47354:SF8">
    <property type="entry name" value="1,2-PHENYLACETYL-COA EPOXIDASE, SUBUNIT E"/>
    <property type="match status" value="1"/>
</dbReference>
<evidence type="ECO:0000256" key="3">
    <source>
        <dbReference type="ARBA" id="ARBA00022714"/>
    </source>
</evidence>
<dbReference type="GO" id="GO:0051537">
    <property type="term" value="F:2 iron, 2 sulfur cluster binding"/>
    <property type="evidence" value="ECO:0007669"/>
    <property type="project" value="UniProtKB-KW"/>
</dbReference>
<keyword evidence="5" id="KW-0274">FAD</keyword>
<dbReference type="InterPro" id="IPR017927">
    <property type="entry name" value="FAD-bd_FR_type"/>
</dbReference>
<dbReference type="InterPro" id="IPR001041">
    <property type="entry name" value="2Fe-2S_ferredoxin-type"/>
</dbReference>
<dbReference type="AlphaFoldDB" id="A0A9X2PCY6"/>
<dbReference type="SUPFAM" id="SSF52343">
    <property type="entry name" value="Ferredoxin reductase-like, C-terminal NADP-linked domain"/>
    <property type="match status" value="1"/>
</dbReference>
<evidence type="ECO:0000313" key="13">
    <source>
        <dbReference type="Proteomes" id="UP001151088"/>
    </source>
</evidence>
<keyword evidence="8" id="KW-0411">Iron-sulfur</keyword>
<evidence type="ECO:0000256" key="8">
    <source>
        <dbReference type="ARBA" id="ARBA00023014"/>
    </source>
</evidence>
<evidence type="ECO:0000256" key="6">
    <source>
        <dbReference type="ARBA" id="ARBA00023002"/>
    </source>
</evidence>
<keyword evidence="13" id="KW-1185">Reference proteome</keyword>
<dbReference type="Gene3D" id="2.40.30.10">
    <property type="entry name" value="Translation factors"/>
    <property type="match status" value="1"/>
</dbReference>
<dbReference type="Proteomes" id="UP001151088">
    <property type="component" value="Unassembled WGS sequence"/>
</dbReference>
<evidence type="ECO:0000259" key="11">
    <source>
        <dbReference type="PROSITE" id="PS51384"/>
    </source>
</evidence>
<dbReference type="GO" id="GO:0046872">
    <property type="term" value="F:metal ion binding"/>
    <property type="evidence" value="ECO:0007669"/>
    <property type="project" value="UniProtKB-KW"/>
</dbReference>
<dbReference type="PROSITE" id="PS51085">
    <property type="entry name" value="2FE2S_FER_2"/>
    <property type="match status" value="1"/>
</dbReference>
<sequence>MARYNLVVVEKIHEADDTCSLRFELPAEVADDFAYSPGQFVHVRAVVDGAPVERSYSLSSAPQVDPHFQLTIKRVESGALSPFLVEQVQRGDRLEVSEPQGRFFDENAGPARHYLLFAAGSGISPLYSILKWLLGRERGDRVTLVYASRCESGIIFRAELDALAAAHGERLRLVHVLSRPAPGWTGESGRLVADAIERLLGPRDAGGLPEIAYLCGPEAFMASVAEALEQRGLAPRDIRRESFATAEAVSADALDDETTVRILPEGTAEDTPVAAAPQTELTVAIDGEEHSIVPQPGETILAALQRAEIDAPFSCQEGTCLSCMCRVEQGAVRMRRHELIGLTPEDLGEGIALACLSKAEGTRVRVSFEDV</sequence>
<reference evidence="12" key="1">
    <citation type="submission" date="2022-08" db="EMBL/GenBank/DDBJ databases">
        <authorList>
            <person name="Li F."/>
        </authorList>
    </citation>
    <scope>NUCLEOTIDE SEQUENCE</scope>
    <source>
        <strain evidence="12">MQZ15Z-1</strain>
    </source>
</reference>
<evidence type="ECO:0000256" key="5">
    <source>
        <dbReference type="ARBA" id="ARBA00022827"/>
    </source>
</evidence>
<feature type="domain" description="2Fe-2S ferredoxin-type" evidence="10">
    <location>
        <begin position="279"/>
        <end position="371"/>
    </location>
</feature>
<dbReference type="Pfam" id="PF00111">
    <property type="entry name" value="Fer2"/>
    <property type="match status" value="1"/>
</dbReference>
<feature type="domain" description="FAD-binding FR-type" evidence="11">
    <location>
        <begin position="1"/>
        <end position="106"/>
    </location>
</feature>
<dbReference type="PRINTS" id="PR00406">
    <property type="entry name" value="CYTB5RDTASE"/>
</dbReference>
<comment type="cofactor">
    <cofactor evidence="1">
        <name>FAD</name>
        <dbReference type="ChEBI" id="CHEBI:57692"/>
    </cofactor>
</comment>
<dbReference type="InterPro" id="IPR001433">
    <property type="entry name" value="OxRdtase_FAD/NAD-bd"/>
</dbReference>
<dbReference type="Pfam" id="PF00175">
    <property type="entry name" value="NAD_binding_1"/>
    <property type="match status" value="1"/>
</dbReference>
<dbReference type="InterPro" id="IPR008333">
    <property type="entry name" value="Cbr1-like_FAD-bd_dom"/>
</dbReference>
<dbReference type="InterPro" id="IPR039261">
    <property type="entry name" value="FNR_nucleotide-bd"/>
</dbReference>
<comment type="caution">
    <text evidence="12">The sequence shown here is derived from an EMBL/GenBank/DDBJ whole genome shotgun (WGS) entry which is preliminary data.</text>
</comment>
<accession>A0A9X2PCY6</accession>
<dbReference type="CDD" id="cd00207">
    <property type="entry name" value="fer2"/>
    <property type="match status" value="1"/>
</dbReference>
<keyword evidence="6" id="KW-0560">Oxidoreductase</keyword>
<proteinExistence type="predicted"/>
<dbReference type="InterPro" id="IPR012675">
    <property type="entry name" value="Beta-grasp_dom_sf"/>
</dbReference>
<dbReference type="InterPro" id="IPR036010">
    <property type="entry name" value="2Fe-2S_ferredoxin-like_sf"/>
</dbReference>
<dbReference type="SUPFAM" id="SSF54292">
    <property type="entry name" value="2Fe-2S ferredoxin-like"/>
    <property type="match status" value="1"/>
</dbReference>
<evidence type="ECO:0000259" key="10">
    <source>
        <dbReference type="PROSITE" id="PS51085"/>
    </source>
</evidence>
<evidence type="ECO:0000256" key="1">
    <source>
        <dbReference type="ARBA" id="ARBA00001974"/>
    </source>
</evidence>
<organism evidence="12 13">
    <name type="scientific">Ancylobacter mangrovi</name>
    <dbReference type="NCBI Taxonomy" id="2972472"/>
    <lineage>
        <taxon>Bacteria</taxon>
        <taxon>Pseudomonadati</taxon>
        <taxon>Pseudomonadota</taxon>
        <taxon>Alphaproteobacteria</taxon>
        <taxon>Hyphomicrobiales</taxon>
        <taxon>Xanthobacteraceae</taxon>
        <taxon>Ancylobacter</taxon>
    </lineage>
</organism>
<comment type="cofactor">
    <cofactor evidence="9">
        <name>[2Fe-2S] cluster</name>
        <dbReference type="ChEBI" id="CHEBI:190135"/>
    </cofactor>
</comment>
<keyword evidence="3" id="KW-0001">2Fe-2S</keyword>
<dbReference type="Gene3D" id="3.10.20.30">
    <property type="match status" value="1"/>
</dbReference>
<evidence type="ECO:0000256" key="4">
    <source>
        <dbReference type="ARBA" id="ARBA00022723"/>
    </source>
</evidence>
<dbReference type="Pfam" id="PF00970">
    <property type="entry name" value="FAD_binding_6"/>
    <property type="match status" value="1"/>
</dbReference>
<dbReference type="RefSeq" id="WP_258732822.1">
    <property type="nucleotide sequence ID" value="NZ_JANTHZ010000004.1"/>
</dbReference>
<dbReference type="CDD" id="cd06214">
    <property type="entry name" value="PA_degradation_oxidoreductase_like"/>
    <property type="match status" value="1"/>
</dbReference>
<dbReference type="PRINTS" id="PR00371">
    <property type="entry name" value="FPNCR"/>
</dbReference>
<keyword evidence="7" id="KW-0408">Iron</keyword>
<evidence type="ECO:0000256" key="7">
    <source>
        <dbReference type="ARBA" id="ARBA00023004"/>
    </source>
</evidence>
<dbReference type="InterPro" id="IPR001709">
    <property type="entry name" value="Flavoprot_Pyr_Nucl_cyt_Rdtase"/>
</dbReference>
<protein>
    <submittedName>
        <fullName evidence="12">Ferredoxin--NADP reductase</fullName>
    </submittedName>
</protein>
<dbReference type="InterPro" id="IPR017938">
    <property type="entry name" value="Riboflavin_synthase-like_b-brl"/>
</dbReference>
<dbReference type="Gene3D" id="3.40.50.80">
    <property type="entry name" value="Nucleotide-binding domain of ferredoxin-NADP reductase (FNR) module"/>
    <property type="match status" value="1"/>
</dbReference>
<dbReference type="GO" id="GO:0016491">
    <property type="term" value="F:oxidoreductase activity"/>
    <property type="evidence" value="ECO:0007669"/>
    <property type="project" value="UniProtKB-KW"/>
</dbReference>
<dbReference type="PROSITE" id="PS51384">
    <property type="entry name" value="FAD_FR"/>
    <property type="match status" value="1"/>
</dbReference>
<evidence type="ECO:0000256" key="2">
    <source>
        <dbReference type="ARBA" id="ARBA00022630"/>
    </source>
</evidence>
<keyword evidence="4" id="KW-0479">Metal-binding</keyword>
<dbReference type="SUPFAM" id="SSF63380">
    <property type="entry name" value="Riboflavin synthase domain-like"/>
    <property type="match status" value="1"/>
</dbReference>
<gene>
    <name evidence="12" type="ORF">NVS89_11145</name>
</gene>
<dbReference type="PANTHER" id="PTHR47354">
    <property type="entry name" value="NADH OXIDOREDUCTASE HCR"/>
    <property type="match status" value="1"/>
</dbReference>
<dbReference type="EMBL" id="JANTHZ010000004">
    <property type="protein sequence ID" value="MCS0495655.1"/>
    <property type="molecule type" value="Genomic_DNA"/>
</dbReference>
<dbReference type="GO" id="GO:0050660">
    <property type="term" value="F:flavin adenine dinucleotide binding"/>
    <property type="evidence" value="ECO:0007669"/>
    <property type="project" value="TreeGrafter"/>
</dbReference>
<evidence type="ECO:0000256" key="9">
    <source>
        <dbReference type="ARBA" id="ARBA00034078"/>
    </source>
</evidence>
<dbReference type="InterPro" id="IPR050415">
    <property type="entry name" value="MRET"/>
</dbReference>
<evidence type="ECO:0000313" key="12">
    <source>
        <dbReference type="EMBL" id="MCS0495655.1"/>
    </source>
</evidence>
<keyword evidence="2" id="KW-0285">Flavoprotein</keyword>